<keyword evidence="3" id="KW-1003">Cell membrane</keyword>
<evidence type="ECO:0000256" key="3">
    <source>
        <dbReference type="ARBA" id="ARBA00022475"/>
    </source>
</evidence>
<dbReference type="PRINTS" id="PR00953">
    <property type="entry name" value="TYPE3IMRPROT"/>
</dbReference>
<evidence type="ECO:0000256" key="5">
    <source>
        <dbReference type="ARBA" id="ARBA00022989"/>
    </source>
</evidence>
<name>A0A059XT12_9BACT</name>
<protein>
    <submittedName>
        <fullName evidence="8">Flagellar biosynthetic protein FliR</fullName>
    </submittedName>
</protein>
<dbReference type="EMBL" id="CP007243">
    <property type="protein sequence ID" value="AIA29953.1"/>
    <property type="molecule type" value="Genomic_DNA"/>
</dbReference>
<dbReference type="InterPro" id="IPR002010">
    <property type="entry name" value="T3SS_IM_R"/>
</dbReference>
<keyword evidence="4 7" id="KW-0812">Transmembrane</keyword>
<dbReference type="KEGG" id="lfp:Y981_01330"/>
<dbReference type="Proteomes" id="UP000027059">
    <property type="component" value="Chromosome"/>
</dbReference>
<dbReference type="GO" id="GO:0005886">
    <property type="term" value="C:plasma membrane"/>
    <property type="evidence" value="ECO:0007669"/>
    <property type="project" value="UniProtKB-SubCell"/>
</dbReference>
<proteinExistence type="inferred from homology"/>
<dbReference type="GO" id="GO:0006605">
    <property type="term" value="P:protein targeting"/>
    <property type="evidence" value="ECO:0007669"/>
    <property type="project" value="InterPro"/>
</dbReference>
<feature type="transmembrane region" description="Helical" evidence="7">
    <location>
        <begin position="170"/>
        <end position="200"/>
    </location>
</feature>
<feature type="transmembrane region" description="Helical" evidence="7">
    <location>
        <begin position="100"/>
        <end position="119"/>
    </location>
</feature>
<dbReference type="PANTHER" id="PTHR30065">
    <property type="entry name" value="FLAGELLAR BIOSYNTHETIC PROTEIN FLIR"/>
    <property type="match status" value="1"/>
</dbReference>
<evidence type="ECO:0000313" key="8">
    <source>
        <dbReference type="EMBL" id="AIA29953.1"/>
    </source>
</evidence>
<dbReference type="HOGENOM" id="CLU_063626_2_1_0"/>
<comment type="subcellular location">
    <subcellularLocation>
        <location evidence="1">Cell membrane</location>
        <topology evidence="1">Multi-pass membrane protein</topology>
    </subcellularLocation>
</comment>
<dbReference type="AlphaFoldDB" id="A0A059XT12"/>
<evidence type="ECO:0000256" key="1">
    <source>
        <dbReference type="ARBA" id="ARBA00004651"/>
    </source>
</evidence>
<feature type="transmembrane region" description="Helical" evidence="7">
    <location>
        <begin position="12"/>
        <end position="32"/>
    </location>
</feature>
<keyword evidence="9" id="KW-1185">Reference proteome</keyword>
<feature type="transmembrane region" description="Helical" evidence="7">
    <location>
        <begin position="69"/>
        <end position="94"/>
    </location>
</feature>
<dbReference type="Pfam" id="PF01311">
    <property type="entry name" value="Bac_export_1"/>
    <property type="match status" value="1"/>
</dbReference>
<organism evidence="8 9">
    <name type="scientific">Leptospirillum ferriphilum YSK</name>
    <dbReference type="NCBI Taxonomy" id="1441628"/>
    <lineage>
        <taxon>Bacteria</taxon>
        <taxon>Pseudomonadati</taxon>
        <taxon>Nitrospirota</taxon>
        <taxon>Nitrospiria</taxon>
        <taxon>Nitrospirales</taxon>
        <taxon>Nitrospiraceae</taxon>
        <taxon>Leptospirillum</taxon>
    </lineage>
</organism>
<feature type="transmembrane region" description="Helical" evidence="7">
    <location>
        <begin position="212"/>
        <end position="236"/>
    </location>
</feature>
<evidence type="ECO:0000256" key="2">
    <source>
        <dbReference type="ARBA" id="ARBA00009772"/>
    </source>
</evidence>
<reference evidence="9" key="1">
    <citation type="submission" date="2014-02" db="EMBL/GenBank/DDBJ databases">
        <title>Complete genome sequence and comparative genomic analysis of the nitrogen-fixing bacterium Leptospirillum ferriphilum YSK.</title>
        <authorList>
            <person name="Guo X."/>
            <person name="Yin H."/>
            <person name="Liang Y."/>
            <person name="Hu Q."/>
            <person name="Ma L."/>
            <person name="Xiao Y."/>
            <person name="Zhang X."/>
            <person name="Qiu G."/>
            <person name="Liu X."/>
        </authorList>
    </citation>
    <scope>NUCLEOTIDE SEQUENCE [LARGE SCALE GENOMIC DNA]</scope>
    <source>
        <strain evidence="9">YSK</strain>
    </source>
</reference>
<gene>
    <name evidence="8" type="ORF">Y981_01330</name>
</gene>
<comment type="similarity">
    <text evidence="2">Belongs to the FliR/MopE/SpaR family.</text>
</comment>
<keyword evidence="6 7" id="KW-0472">Membrane</keyword>
<sequence length="262" mass="27867">MNLFHLRTETLLLYVWVLARVSGLVVSMPVLSGKAVPVRIKALIAVALAFLIEPVVLGNVSLPRLFSAWLGSLVTEFFVGVALGFSAYLVFAAVSFAGELAGVQVGFGLVDVINPLGLAEVPLLGTFQNSVAFLVFLASGTHEALIWALGRSYAIVPPGQGRFRTLFYEGYLGVFAHFMVLGITLAAPFLVGGIVLNLAMGFLSRMMPQMNLISVGFPVLVLGGLGLLILSLPFLGSVLEDSFFRMDETLGGILRLVGQHGG</sequence>
<evidence type="ECO:0000313" key="9">
    <source>
        <dbReference type="Proteomes" id="UP000027059"/>
    </source>
</evidence>
<evidence type="ECO:0000256" key="4">
    <source>
        <dbReference type="ARBA" id="ARBA00022692"/>
    </source>
</evidence>
<dbReference type="RefSeq" id="WP_038504347.1">
    <property type="nucleotide sequence ID" value="NZ_CP007243.1"/>
</dbReference>
<dbReference type="OrthoDB" id="9807748at2"/>
<keyword evidence="5 7" id="KW-1133">Transmembrane helix</keyword>
<dbReference type="PANTHER" id="PTHR30065:SF1">
    <property type="entry name" value="SURFACE PRESENTATION OF ANTIGENS PROTEIN SPAR"/>
    <property type="match status" value="1"/>
</dbReference>
<keyword evidence="8" id="KW-0966">Cell projection</keyword>
<feature type="transmembrane region" description="Helical" evidence="7">
    <location>
        <begin position="38"/>
        <end position="57"/>
    </location>
</feature>
<evidence type="ECO:0000256" key="6">
    <source>
        <dbReference type="ARBA" id="ARBA00023136"/>
    </source>
</evidence>
<reference evidence="8 9" key="2">
    <citation type="journal article" date="2015" name="Biomed. Res. Int.">
        <title>Effects of Arsenite Resistance on the Growth and Functional Gene Expression of Leptospirillum ferriphilum and Acidithiobacillus thiooxidans in Pure Culture and Coculture.</title>
        <authorList>
            <person name="Jiang H."/>
            <person name="Liang Y."/>
            <person name="Yin H."/>
            <person name="Xiao Y."/>
            <person name="Guo X."/>
            <person name="Xu Y."/>
            <person name="Hu Q."/>
            <person name="Liu H."/>
            <person name="Liu X."/>
        </authorList>
    </citation>
    <scope>NUCLEOTIDE SEQUENCE [LARGE SCALE GENOMIC DNA]</scope>
    <source>
        <strain evidence="8 9">YSK</strain>
    </source>
</reference>
<keyword evidence="8" id="KW-0969">Cilium</keyword>
<accession>A0A059XT12</accession>
<evidence type="ECO:0000256" key="7">
    <source>
        <dbReference type="SAM" id="Phobius"/>
    </source>
</evidence>
<keyword evidence="8" id="KW-0282">Flagellum</keyword>